<dbReference type="RefSeq" id="XP_011777483.1">
    <property type="nucleotide sequence ID" value="XM_011779181.1"/>
</dbReference>
<evidence type="ECO:0000313" key="1">
    <source>
        <dbReference type="EMBL" id="CBH15218.1"/>
    </source>
</evidence>
<dbReference type="EMBL" id="FN554973">
    <property type="protein sequence ID" value="CBH15218.1"/>
    <property type="molecule type" value="Genomic_DNA"/>
</dbReference>
<dbReference type="GeneID" id="23865365"/>
<reference evidence="2" key="1">
    <citation type="journal article" date="2010" name="PLoS Negl. Trop. Dis.">
        <title>The genome sequence of Trypanosoma brucei gambiense, causative agent of chronic human african trypanosomiasis.</title>
        <authorList>
            <person name="Jackson A.P."/>
            <person name="Sanders M."/>
            <person name="Berry A."/>
            <person name="McQuillan J."/>
            <person name="Aslett M.A."/>
            <person name="Quail M.A."/>
            <person name="Chukualim B."/>
            <person name="Capewell P."/>
            <person name="MacLeod A."/>
            <person name="Melville S.E."/>
            <person name="Gibson W."/>
            <person name="Barry J.D."/>
            <person name="Berriman M."/>
            <person name="Hertz-Fowler C."/>
        </authorList>
    </citation>
    <scope>NUCLEOTIDE SEQUENCE [LARGE SCALE GENOMIC DNA]</scope>
    <source>
        <strain evidence="2">MHOM/CI/86/DAL972</strain>
    </source>
</reference>
<name>D0A1S5_TRYB9</name>
<proteinExistence type="predicted"/>
<organism evidence="1 2">
    <name type="scientific">Trypanosoma brucei gambiense (strain MHOM/CI/86/DAL972)</name>
    <dbReference type="NCBI Taxonomy" id="679716"/>
    <lineage>
        <taxon>Eukaryota</taxon>
        <taxon>Discoba</taxon>
        <taxon>Euglenozoa</taxon>
        <taxon>Kinetoplastea</taxon>
        <taxon>Metakinetoplastina</taxon>
        <taxon>Trypanosomatida</taxon>
        <taxon>Trypanosomatidae</taxon>
        <taxon>Trypanosoma</taxon>
    </lineage>
</organism>
<evidence type="ECO:0000313" key="2">
    <source>
        <dbReference type="Proteomes" id="UP000002316"/>
    </source>
</evidence>
<accession>D0A1S5</accession>
<dbReference type="AlphaFoldDB" id="D0A1S5"/>
<dbReference type="Proteomes" id="UP000002316">
    <property type="component" value="Chromosome 10"/>
</dbReference>
<dbReference type="KEGG" id="tbg:TbgDal_X3030"/>
<protein>
    <submittedName>
        <fullName evidence="1">Uncharacterized protein</fullName>
    </submittedName>
</protein>
<sequence length="110" mass="12989">MSPAIPSGSSTSYRQFSRFRTCAEETQHISEEQKAQCMRCPTLFAKKKKRSRHGNGLRRLRKKKQVGLTFNSCIYLCNARWQHREVLQHHKQKRYNLRMRSPGRNTGNHT</sequence>
<gene>
    <name evidence="1" type="ORF">TbgDal_X3030</name>
</gene>